<comment type="caution">
    <text evidence="2">The sequence shown here is derived from an EMBL/GenBank/DDBJ whole genome shotgun (WGS) entry which is preliminary data.</text>
</comment>
<dbReference type="EMBL" id="CAJPDT010000044">
    <property type="protein sequence ID" value="CAF9926906.1"/>
    <property type="molecule type" value="Genomic_DNA"/>
</dbReference>
<protein>
    <submittedName>
        <fullName evidence="2">Uncharacterized protein</fullName>
    </submittedName>
</protein>
<dbReference type="InterPro" id="IPR036291">
    <property type="entry name" value="NAD(P)-bd_dom_sf"/>
</dbReference>
<dbReference type="InterPro" id="IPR002347">
    <property type="entry name" value="SDR_fam"/>
</dbReference>
<feature type="region of interest" description="Disordered" evidence="1">
    <location>
        <begin position="217"/>
        <end position="236"/>
    </location>
</feature>
<dbReference type="AlphaFoldDB" id="A0A8H3FJ60"/>
<evidence type="ECO:0000313" key="2">
    <source>
        <dbReference type="EMBL" id="CAF9926906.1"/>
    </source>
</evidence>
<keyword evidence="3" id="KW-1185">Reference proteome</keyword>
<dbReference type="Gene3D" id="3.40.50.720">
    <property type="entry name" value="NAD(P)-binding Rossmann-like Domain"/>
    <property type="match status" value="1"/>
</dbReference>
<evidence type="ECO:0000313" key="3">
    <source>
        <dbReference type="Proteomes" id="UP000664534"/>
    </source>
</evidence>
<reference evidence="2" key="1">
    <citation type="submission" date="2021-03" db="EMBL/GenBank/DDBJ databases">
        <authorList>
            <person name="Tagirdzhanova G."/>
        </authorList>
    </citation>
    <scope>NUCLEOTIDE SEQUENCE</scope>
</reference>
<name>A0A8H3FJ60_9LECA</name>
<evidence type="ECO:0000256" key="1">
    <source>
        <dbReference type="SAM" id="MobiDB-lite"/>
    </source>
</evidence>
<dbReference type="OrthoDB" id="5399006at2759"/>
<organism evidence="2 3">
    <name type="scientific">Imshaugia aleurites</name>
    <dbReference type="NCBI Taxonomy" id="172621"/>
    <lineage>
        <taxon>Eukaryota</taxon>
        <taxon>Fungi</taxon>
        <taxon>Dikarya</taxon>
        <taxon>Ascomycota</taxon>
        <taxon>Pezizomycotina</taxon>
        <taxon>Lecanoromycetes</taxon>
        <taxon>OSLEUM clade</taxon>
        <taxon>Lecanoromycetidae</taxon>
        <taxon>Lecanorales</taxon>
        <taxon>Lecanorineae</taxon>
        <taxon>Parmeliaceae</taxon>
        <taxon>Imshaugia</taxon>
    </lineage>
</organism>
<sequence>MPPSGLAILIGAGPTSGVGICRILAHPSHGNLAVAILARNADNLNALATGLRLSTPNPVEAFPTDASPEKLSKAFSDIRSHSSFKDLKLKVAVFHVKHASKKPFLEETHSEFTESLNTYVGGAMAFSKEVVNMLFDQNGQTLLADGGGKKGTLIFTGTLGAMRTNANFAAYGASRSGVRSLAQALAKEYSPRHKVPRQIGGILSNRYISNEVQDGIKDEDGEAQQQGKVMKAESVG</sequence>
<dbReference type="Proteomes" id="UP000664534">
    <property type="component" value="Unassembled WGS sequence"/>
</dbReference>
<dbReference type="SUPFAM" id="SSF51735">
    <property type="entry name" value="NAD(P)-binding Rossmann-fold domains"/>
    <property type="match status" value="1"/>
</dbReference>
<accession>A0A8H3FJ60</accession>
<gene>
    <name evidence="2" type="ORF">IMSHALPRED_007084</name>
</gene>
<dbReference type="Pfam" id="PF00106">
    <property type="entry name" value="adh_short"/>
    <property type="match status" value="1"/>
</dbReference>
<dbReference type="PANTHER" id="PTHR43431:SF7">
    <property type="entry name" value="OXIDOREDUCTASE, SHORT CHAIN DEHYDROGENASE_REDUCTASE FAMILY (AFU_ORTHOLOGUE AFUA_5G14000)"/>
    <property type="match status" value="1"/>
</dbReference>
<proteinExistence type="predicted"/>
<dbReference type="PANTHER" id="PTHR43431">
    <property type="entry name" value="OXIDOREDUCTASE, SHORT CHAIN DEHYDROGENASE/REDUCTASE FAMILY (AFU_ORTHOLOGUE AFUA_5G14000)"/>
    <property type="match status" value="1"/>
</dbReference>